<dbReference type="EMBL" id="SORE01000011">
    <property type="protein sequence ID" value="TDY48076.1"/>
    <property type="molecule type" value="Genomic_DNA"/>
</dbReference>
<dbReference type="SUPFAM" id="SSF101082">
    <property type="entry name" value="Typo IV secretion system protein TraC"/>
    <property type="match status" value="1"/>
</dbReference>
<name>A0A4R8LPB6_9BURK</name>
<keyword evidence="3" id="KW-1185">Reference proteome</keyword>
<sequence length="248" mass="27362">MKKFAVRLALLAGMTFGVAQGAFAQLTVFDPSNFLENMLSAMKAVQGEIYQNTNIGYQYQMMQNQLLQAKNLDPTSMKSQYDQITSDMSKTRALTNTLTSLYGNLQQGGAWLGHVQTLISTSGKSPTQWFQDMSSLNDQNNKAATDLFQMGNDVFTHTQQLAQRRQELQSQLSQTPTQQATAELTTHYLDIVTSQNADMMQMMAAKQQRDAQQSAVATAQNQAAAAAAQSFMNQQNAERAALGYTGQQ</sequence>
<evidence type="ECO:0000256" key="1">
    <source>
        <dbReference type="SAM" id="SignalP"/>
    </source>
</evidence>
<dbReference type="Gene3D" id="1.20.58.430">
    <property type="entry name" value="Type IV secretion system, VirB5-domain"/>
    <property type="match status" value="1"/>
</dbReference>
<dbReference type="RefSeq" id="WP_134192738.1">
    <property type="nucleotide sequence ID" value="NZ_JBHLUW010000061.1"/>
</dbReference>
<dbReference type="AlphaFoldDB" id="A0A4R8LPB6"/>
<comment type="caution">
    <text evidence="2">The sequence shown here is derived from an EMBL/GenBank/DDBJ whole genome shotgun (WGS) entry which is preliminary data.</text>
</comment>
<dbReference type="InterPro" id="IPR023220">
    <property type="entry name" value="T4SS_VirB5-domain"/>
</dbReference>
<keyword evidence="1" id="KW-0732">Signal</keyword>
<accession>A0A4R8LPB6</accession>
<feature type="chain" id="PRO_5020459684" evidence="1">
    <location>
        <begin position="25"/>
        <end position="248"/>
    </location>
</feature>
<proteinExistence type="predicted"/>
<organism evidence="2 3">
    <name type="scientific">Paraburkholderia rhizosphaerae</name>
    <dbReference type="NCBI Taxonomy" id="480658"/>
    <lineage>
        <taxon>Bacteria</taxon>
        <taxon>Pseudomonadati</taxon>
        <taxon>Pseudomonadota</taxon>
        <taxon>Betaproteobacteria</taxon>
        <taxon>Burkholderiales</taxon>
        <taxon>Burkholderiaceae</taxon>
        <taxon>Paraburkholderia</taxon>
    </lineage>
</organism>
<reference evidence="2 3" key="1">
    <citation type="submission" date="2019-03" db="EMBL/GenBank/DDBJ databases">
        <title>Genomic Encyclopedia of Type Strains, Phase III (KMG-III): the genomes of soil and plant-associated and newly described type strains.</title>
        <authorList>
            <person name="Whitman W."/>
        </authorList>
    </citation>
    <scope>NUCLEOTIDE SEQUENCE [LARGE SCALE GENOMIC DNA]</scope>
    <source>
        <strain evidence="2 3">LMG 29544</strain>
    </source>
</reference>
<feature type="signal peptide" evidence="1">
    <location>
        <begin position="1"/>
        <end position="24"/>
    </location>
</feature>
<dbReference type="OrthoDB" id="9021686at2"/>
<evidence type="ECO:0000313" key="3">
    <source>
        <dbReference type="Proteomes" id="UP000295509"/>
    </source>
</evidence>
<protein>
    <submittedName>
        <fullName evidence="2">P-type conjugative transfer protein TrbJ</fullName>
    </submittedName>
</protein>
<gene>
    <name evidence="2" type="ORF">BX592_1119</name>
</gene>
<evidence type="ECO:0000313" key="2">
    <source>
        <dbReference type="EMBL" id="TDY48076.1"/>
    </source>
</evidence>
<dbReference type="Proteomes" id="UP000295509">
    <property type="component" value="Unassembled WGS sequence"/>
</dbReference>